<evidence type="ECO:0000256" key="1">
    <source>
        <dbReference type="ARBA" id="ARBA00022741"/>
    </source>
</evidence>
<protein>
    <submittedName>
        <fullName evidence="4">IS21-like element helper ATPase IstB</fullName>
    </submittedName>
</protein>
<keyword evidence="5" id="KW-1185">Reference proteome</keyword>
<dbReference type="Gene3D" id="3.40.50.300">
    <property type="entry name" value="P-loop containing nucleotide triphosphate hydrolases"/>
    <property type="match status" value="1"/>
</dbReference>
<dbReference type="PANTHER" id="PTHR30050:SF4">
    <property type="entry name" value="ATP-BINDING PROTEIN RV3427C IN INSERTION SEQUENCE-RELATED"/>
    <property type="match status" value="1"/>
</dbReference>
<dbReference type="Proteomes" id="UP001579974">
    <property type="component" value="Unassembled WGS sequence"/>
</dbReference>
<dbReference type="InterPro" id="IPR028350">
    <property type="entry name" value="DNAC/IstB-like"/>
</dbReference>
<dbReference type="NCBIfam" id="NF038214">
    <property type="entry name" value="IS21_help_AAA"/>
    <property type="match status" value="1"/>
</dbReference>
<dbReference type="CDD" id="cd00009">
    <property type="entry name" value="AAA"/>
    <property type="match status" value="1"/>
</dbReference>
<organism evidence="4 5">
    <name type="scientific">Alicyclobacillus fastidiosus</name>
    <dbReference type="NCBI Taxonomy" id="392011"/>
    <lineage>
        <taxon>Bacteria</taxon>
        <taxon>Bacillati</taxon>
        <taxon>Bacillota</taxon>
        <taxon>Bacilli</taxon>
        <taxon>Bacillales</taxon>
        <taxon>Alicyclobacillaceae</taxon>
        <taxon>Alicyclobacillus</taxon>
    </lineage>
</organism>
<evidence type="ECO:0000256" key="2">
    <source>
        <dbReference type="ARBA" id="ARBA00022840"/>
    </source>
</evidence>
<dbReference type="PIRSF" id="PIRSF003073">
    <property type="entry name" value="DNAC_TnpB_IstB"/>
    <property type="match status" value="1"/>
</dbReference>
<dbReference type="InterPro" id="IPR047661">
    <property type="entry name" value="IstB"/>
</dbReference>
<dbReference type="InterPro" id="IPR002611">
    <property type="entry name" value="IstB_ATP-bd"/>
</dbReference>
<reference evidence="4 5" key="1">
    <citation type="journal article" date="2024" name="Int. J. Mol. Sci.">
        <title>Exploration of Alicyclobacillus spp. Genome in Search of Antibiotic Resistance.</title>
        <authorList>
            <person name="Bucka-Kolendo J."/>
            <person name="Kiousi D.E."/>
            <person name="Dekowska A."/>
            <person name="Mikolajczuk-Szczyrba A."/>
            <person name="Karadedos D.M."/>
            <person name="Michael P."/>
            <person name="Galanis A."/>
            <person name="Sokolowska B."/>
        </authorList>
    </citation>
    <scope>NUCLEOTIDE SEQUENCE [LARGE SCALE GENOMIC DNA]</scope>
    <source>
        <strain evidence="4 5">KKP 3000</strain>
    </source>
</reference>
<evidence type="ECO:0000313" key="4">
    <source>
        <dbReference type="EMBL" id="MFB5191050.1"/>
    </source>
</evidence>
<keyword evidence="2" id="KW-0067">ATP-binding</keyword>
<keyword evidence="1" id="KW-0547">Nucleotide-binding</keyword>
<proteinExistence type="predicted"/>
<comment type="caution">
    <text evidence="4">The sequence shown here is derived from an EMBL/GenBank/DDBJ whole genome shotgun (WGS) entry which is preliminary data.</text>
</comment>
<evidence type="ECO:0000259" key="3">
    <source>
        <dbReference type="Pfam" id="PF01695"/>
    </source>
</evidence>
<dbReference type="SUPFAM" id="SSF52540">
    <property type="entry name" value="P-loop containing nucleoside triphosphate hydrolases"/>
    <property type="match status" value="1"/>
</dbReference>
<dbReference type="RefSeq" id="WP_275474535.1">
    <property type="nucleotide sequence ID" value="NZ_CP162940.1"/>
</dbReference>
<accession>A0ABV5AFL1</accession>
<gene>
    <name evidence="4" type="primary">istB</name>
    <name evidence="4" type="ORF">KKP3000_004547</name>
</gene>
<evidence type="ECO:0000313" key="5">
    <source>
        <dbReference type="Proteomes" id="UP001579974"/>
    </source>
</evidence>
<dbReference type="InterPro" id="IPR027417">
    <property type="entry name" value="P-loop_NTPase"/>
</dbReference>
<feature type="domain" description="IstB-like ATP-binding" evidence="3">
    <location>
        <begin position="10"/>
        <end position="240"/>
    </location>
</feature>
<dbReference type="Pfam" id="PF01695">
    <property type="entry name" value="IstB_IS21"/>
    <property type="match status" value="1"/>
</dbReference>
<sequence length="252" mass="28011">MLNNHTVDALRGLRLTAMAEAYLRQMQDPTLQGLSFEERFGLLVDHEVTSRYNQRLGKLIREAKFKVQATPEEVDHRPARGLDSALIRHLTSGQWIAAHHNLVVTGPTGGGKTYLSCALGTAACRLGFSVRYYRVSRLFQDITLSKADGSYSRLAAKLAKTDLLILDDWGLASISTSDGRELLDILDDRTSLKSTCIASQLPVEMWHSQFADPTVADAILDRLVHSSYKVNLQGESMRKLKSPLLENEESAI</sequence>
<dbReference type="EMBL" id="JBDXSU010000008">
    <property type="protein sequence ID" value="MFB5191050.1"/>
    <property type="molecule type" value="Genomic_DNA"/>
</dbReference>
<name>A0ABV5AFL1_9BACL</name>
<dbReference type="PANTHER" id="PTHR30050">
    <property type="entry name" value="CHROMOSOMAL REPLICATION INITIATOR PROTEIN DNAA"/>
    <property type="match status" value="1"/>
</dbReference>